<dbReference type="SMART" id="SM00194">
    <property type="entry name" value="PTPc"/>
    <property type="match status" value="2"/>
</dbReference>
<dbReference type="CDD" id="cd00063">
    <property type="entry name" value="FN3"/>
    <property type="match status" value="3"/>
</dbReference>
<feature type="compositionally biased region" description="Polar residues" evidence="16">
    <location>
        <begin position="984"/>
        <end position="1000"/>
    </location>
</feature>
<evidence type="ECO:0000256" key="13">
    <source>
        <dbReference type="ARBA" id="ARBA00023180"/>
    </source>
</evidence>
<dbReference type="InterPro" id="IPR013098">
    <property type="entry name" value="Ig_I-set"/>
</dbReference>
<dbReference type="SUPFAM" id="SSF49265">
    <property type="entry name" value="Fibronectin type III"/>
    <property type="match status" value="2"/>
</dbReference>
<feature type="domain" description="Fibronectin type-III" evidence="21">
    <location>
        <begin position="241"/>
        <end position="336"/>
    </location>
</feature>
<feature type="transmembrane region" description="Helical" evidence="17">
    <location>
        <begin position="757"/>
        <end position="783"/>
    </location>
</feature>
<comment type="catalytic activity">
    <reaction evidence="15">
        <text>O-phospho-L-tyrosyl-[protein] + H2O = L-tyrosyl-[protein] + phosphate</text>
        <dbReference type="Rhea" id="RHEA:10684"/>
        <dbReference type="Rhea" id="RHEA-COMP:10136"/>
        <dbReference type="Rhea" id="RHEA-COMP:20101"/>
        <dbReference type="ChEBI" id="CHEBI:15377"/>
        <dbReference type="ChEBI" id="CHEBI:43474"/>
        <dbReference type="ChEBI" id="CHEBI:46858"/>
        <dbReference type="ChEBI" id="CHEBI:61978"/>
        <dbReference type="EC" id="3.1.3.48"/>
    </reaction>
</comment>
<feature type="domain" description="Fibronectin type-III" evidence="21">
    <location>
        <begin position="339"/>
        <end position="437"/>
    </location>
</feature>
<dbReference type="EC" id="3.1.3.48" evidence="3"/>
<evidence type="ECO:0000256" key="2">
    <source>
        <dbReference type="ARBA" id="ARBA00010504"/>
    </source>
</evidence>
<dbReference type="InterPro" id="IPR016130">
    <property type="entry name" value="Tyr_Pase_AS"/>
</dbReference>
<keyword evidence="12" id="KW-0675">Receptor</keyword>
<feature type="transmembrane region" description="Helical" evidence="17">
    <location>
        <begin position="21"/>
        <end position="41"/>
    </location>
</feature>
<evidence type="ECO:0000256" key="17">
    <source>
        <dbReference type="SAM" id="Phobius"/>
    </source>
</evidence>
<dbReference type="SUPFAM" id="SSF52799">
    <property type="entry name" value="(Phosphotyrosine protein) phosphatases II"/>
    <property type="match status" value="2"/>
</dbReference>
<dbReference type="GO" id="GO:0009653">
    <property type="term" value="P:anatomical structure morphogenesis"/>
    <property type="evidence" value="ECO:0007669"/>
    <property type="project" value="UniProtKB-ARBA"/>
</dbReference>
<dbReference type="EMBL" id="CAKKLH010000320">
    <property type="protein sequence ID" value="CAH0112013.1"/>
    <property type="molecule type" value="Genomic_DNA"/>
</dbReference>
<feature type="domain" description="Ig-like" evidence="20">
    <location>
        <begin position="57"/>
        <end position="137"/>
    </location>
</feature>
<dbReference type="PROSITE" id="PS50056">
    <property type="entry name" value="TYR_PHOSPHATASE_2"/>
    <property type="match status" value="2"/>
</dbReference>
<dbReference type="CDD" id="cd00047">
    <property type="entry name" value="PTPc"/>
    <property type="match status" value="2"/>
</dbReference>
<evidence type="ECO:0000256" key="5">
    <source>
        <dbReference type="ARBA" id="ARBA00022729"/>
    </source>
</evidence>
<keyword evidence="9 17" id="KW-1133">Transmembrane helix</keyword>
<evidence type="ECO:0000256" key="11">
    <source>
        <dbReference type="ARBA" id="ARBA00023157"/>
    </source>
</evidence>
<evidence type="ECO:0000256" key="8">
    <source>
        <dbReference type="ARBA" id="ARBA00022912"/>
    </source>
</evidence>
<dbReference type="Pfam" id="PF00102">
    <property type="entry name" value="Y_phosphatase"/>
    <property type="match status" value="3"/>
</dbReference>
<accession>A0A8J2RZV1</accession>
<dbReference type="PANTHER" id="PTHR46957:SF3">
    <property type="entry name" value="CYTOKINE RECEPTOR"/>
    <property type="match status" value="1"/>
</dbReference>
<dbReference type="InterPro" id="IPR029021">
    <property type="entry name" value="Prot-tyrosine_phosphatase-like"/>
</dbReference>
<keyword evidence="23" id="KW-1185">Reference proteome</keyword>
<dbReference type="PRINTS" id="PR00700">
    <property type="entry name" value="PRTYPHPHTASE"/>
</dbReference>
<name>A0A8J2RZV1_9CRUS</name>
<dbReference type="GO" id="GO:0004725">
    <property type="term" value="F:protein tyrosine phosphatase activity"/>
    <property type="evidence" value="ECO:0007669"/>
    <property type="project" value="UniProtKB-EC"/>
</dbReference>
<dbReference type="GO" id="GO:0016020">
    <property type="term" value="C:membrane"/>
    <property type="evidence" value="ECO:0007669"/>
    <property type="project" value="UniProtKB-SubCell"/>
</dbReference>
<dbReference type="SMART" id="SM00060">
    <property type="entry name" value="FN3"/>
    <property type="match status" value="3"/>
</dbReference>
<feature type="region of interest" description="Disordered" evidence="16">
    <location>
        <begin position="965"/>
        <end position="1000"/>
    </location>
</feature>
<evidence type="ECO:0000256" key="16">
    <source>
        <dbReference type="SAM" id="MobiDB-lite"/>
    </source>
</evidence>
<dbReference type="InterPro" id="IPR003598">
    <property type="entry name" value="Ig_sub2"/>
</dbReference>
<evidence type="ECO:0000259" key="18">
    <source>
        <dbReference type="PROSITE" id="PS50055"/>
    </source>
</evidence>
<dbReference type="OrthoDB" id="6058203at2759"/>
<dbReference type="InterPro" id="IPR003595">
    <property type="entry name" value="Tyr_Pase_cat"/>
</dbReference>
<dbReference type="InterPro" id="IPR036179">
    <property type="entry name" value="Ig-like_dom_sf"/>
</dbReference>
<feature type="domain" description="Ig-like" evidence="20">
    <location>
        <begin position="144"/>
        <end position="234"/>
    </location>
</feature>
<dbReference type="GO" id="GO:0048666">
    <property type="term" value="P:neuron development"/>
    <property type="evidence" value="ECO:0007669"/>
    <property type="project" value="UniProtKB-ARBA"/>
</dbReference>
<comment type="similarity">
    <text evidence="2">Belongs to the protein-tyrosine phosphatase family. Receptor class 2A subfamily.</text>
</comment>
<dbReference type="FunFam" id="2.60.40.10:FF:003790">
    <property type="match status" value="1"/>
</dbReference>
<keyword evidence="7" id="KW-0378">Hydrolase</keyword>
<dbReference type="Proteomes" id="UP000789390">
    <property type="component" value="Unassembled WGS sequence"/>
</dbReference>
<keyword evidence="6" id="KW-0677">Repeat</keyword>
<proteinExistence type="inferred from homology"/>
<protein>
    <recommendedName>
        <fullName evidence="3">protein-tyrosine-phosphatase</fullName>
        <ecNumber evidence="3">3.1.3.48</ecNumber>
    </recommendedName>
</protein>
<evidence type="ECO:0000256" key="14">
    <source>
        <dbReference type="ARBA" id="ARBA00023319"/>
    </source>
</evidence>
<evidence type="ECO:0000259" key="19">
    <source>
        <dbReference type="PROSITE" id="PS50056"/>
    </source>
</evidence>
<dbReference type="SUPFAM" id="SSF48726">
    <property type="entry name" value="Immunoglobulin"/>
    <property type="match status" value="1"/>
</dbReference>
<feature type="domain" description="Tyrosine-protein phosphatase" evidence="18">
    <location>
        <begin position="1200"/>
        <end position="1470"/>
    </location>
</feature>
<keyword evidence="13" id="KW-0325">Glycoprotein</keyword>
<evidence type="ECO:0000256" key="6">
    <source>
        <dbReference type="ARBA" id="ARBA00022737"/>
    </source>
</evidence>
<evidence type="ECO:0000259" key="21">
    <source>
        <dbReference type="PROSITE" id="PS50853"/>
    </source>
</evidence>
<dbReference type="Gene3D" id="2.60.40.10">
    <property type="entry name" value="Immunoglobulins"/>
    <property type="match status" value="4"/>
</dbReference>
<feature type="domain" description="Tyrosine-protein phosphatase" evidence="18">
    <location>
        <begin position="849"/>
        <end position="1168"/>
    </location>
</feature>
<evidence type="ECO:0000256" key="15">
    <source>
        <dbReference type="ARBA" id="ARBA00051722"/>
    </source>
</evidence>
<evidence type="ECO:0000256" key="1">
    <source>
        <dbReference type="ARBA" id="ARBA00004167"/>
    </source>
</evidence>
<evidence type="ECO:0000256" key="12">
    <source>
        <dbReference type="ARBA" id="ARBA00023170"/>
    </source>
</evidence>
<dbReference type="Gene3D" id="3.90.190.10">
    <property type="entry name" value="Protein tyrosine phosphatase superfamily"/>
    <property type="match status" value="2"/>
</dbReference>
<dbReference type="InterPro" id="IPR036116">
    <property type="entry name" value="FN3_sf"/>
</dbReference>
<keyword evidence="10 17" id="KW-0472">Membrane</keyword>
<dbReference type="InterPro" id="IPR007110">
    <property type="entry name" value="Ig-like_dom"/>
</dbReference>
<dbReference type="PANTHER" id="PTHR46957">
    <property type="entry name" value="CYTOKINE RECEPTOR"/>
    <property type="match status" value="1"/>
</dbReference>
<dbReference type="SMART" id="SM00408">
    <property type="entry name" value="IGc2"/>
    <property type="match status" value="1"/>
</dbReference>
<dbReference type="Pfam" id="PF07679">
    <property type="entry name" value="I-set"/>
    <property type="match status" value="1"/>
</dbReference>
<evidence type="ECO:0000256" key="7">
    <source>
        <dbReference type="ARBA" id="ARBA00022801"/>
    </source>
</evidence>
<reference evidence="22" key="1">
    <citation type="submission" date="2021-11" db="EMBL/GenBank/DDBJ databases">
        <authorList>
            <person name="Schell T."/>
        </authorList>
    </citation>
    <scope>NUCLEOTIDE SEQUENCE</scope>
    <source>
        <strain evidence="22">M5</strain>
    </source>
</reference>
<dbReference type="InterPro" id="IPR050713">
    <property type="entry name" value="RTP_Phos/Ushers"/>
</dbReference>
<dbReference type="InterPro" id="IPR003599">
    <property type="entry name" value="Ig_sub"/>
</dbReference>
<keyword evidence="8" id="KW-0904">Protein phosphatase</keyword>
<evidence type="ECO:0000256" key="9">
    <source>
        <dbReference type="ARBA" id="ARBA00022989"/>
    </source>
</evidence>
<keyword evidence="4 17" id="KW-0812">Transmembrane</keyword>
<sequence length="1471" mass="166077">MGKIKTRMKSSFPIPDESSGISKLFSCVVTFIVIAGIFCYAECLSVENLKFSQECPLTVTCEAKFEQHHETSGIKATWLLNGKEVNEERWKSTEDFNGSAIYYLMLPCNISNFGNLTCRVSIERDQNGVLEAEKTVQMLFPVIPTISMIKGATVNTSSYASLQCSANGYPSPNISWTLNGIEIKPQSHRLNVTRSEEAAAASSKIEFKSAVRTDNGTYTCHATNKAGIESKPVALFVQTKPEVAIDFALGVGNGSIYLNWTLNNGNLPIRSYQIKYLKEGEESWQYSRIAPNVSATSLVIHDLEPDVAYLIQIEAENSMGRSHPNKYKEAVKTLSTEAEYIPVVDIKGSTSNSFTLGWTAPPEEIRHLIGYYISSYKDNEGGKETTVRVAAVDGSPVHLFTNLKPATMYLFKVRACHRYTDHCGNFSDPVKDKTIDGKPSPPRNVKMLCDRNGNRYFVTVTWEAPTHSNGQLIHFSVSLSGVAHYLNEQNQQQRDVFGPMTQHVDPTKFTALFDDIPANTNYSVHVMAETRVQPSQSSQAACQMPASIPDKENLSGLSLTRYQRADRWGLRANLPRVSQRKGPICCYSVVLVKMLEGKLVTSLPEPHLLPLSTYEEVHRQGAGAYIAELFDFDRIPSDVVSLGDGSRIDKRNPPCKSCSVIQWPRLAESEAELDDLEDLDMSDRVERSSSIDSPTNMINLEVLSDDGALVPESNYTLFVRLFSPNTRGQVESVYSSYAAPMTPKPIPPPYQAADRSVVLMVALGVLCGLAFVLLLIVSSLFFLRRYSKHVAQNEGVEMSLSSSCRHLWSRFRDGRHLLVSPPSTSAAPIAKQEILQAYMERHQNADYGFQHEYELLPERFADRTTRASDTRENMPKNRYPDIKAYDQTRVKLNTINGDPHSEYINANIVMGYKERKKFVCAQGPMESTVYDFWRMAWEQRVEIIVMLTNVEEYNKTKCFQYWPDPDPSRNASTPEPLYVDPVAETQSNGGTTHSPSNGSTVDIQQQAMIGTIKAPQGDKTFGDIRVIHVKEKRYSEYVVRELQVSRPKIGTPTDPELGIMEREVRPVFQYHYLVWKDFQAPEHATGILRFLRRLNEDYSTDRGPILIHCSAGVGRTGTLVAIDHLIQQVEEEGSVSVLNTVCDLRHQRNFLVQSLRQYIFVYRTLMEWVQFGNTEIAITNFQNVLTNLRMKTEGRVKSLLEEEFDRLDQPFDDRKPMSVASSDENRVKNRYESAIPFDRNRVILTPVAGRDYSTYINASFIEGYDNSESFILTQDPMESTQRDFWRMVLEHNIVVIVMLSEMGDASDSSCCQQYWPDDDQEATHDHIVVKHVSTVTLPGYIQRDFVVRSTKTREEIRTTQIQYLGWGQCTNGLQDDSVPPPQQISHFVTVAMETIAARARQLQPGSACLHCSTGNIRCSVMAALCILIEQAKIEEYVDVFTTVRKLRSQRTHMIEFSMQYAFLYDALANYL</sequence>
<dbReference type="InterPro" id="IPR013783">
    <property type="entry name" value="Ig-like_fold"/>
</dbReference>
<evidence type="ECO:0000313" key="23">
    <source>
        <dbReference type="Proteomes" id="UP000789390"/>
    </source>
</evidence>
<dbReference type="PROSITE" id="PS50835">
    <property type="entry name" value="IG_LIKE"/>
    <property type="match status" value="2"/>
</dbReference>
<dbReference type="FunFam" id="3.90.190.10:FF:000102">
    <property type="entry name" value="Receptor-type tyrosine-protein phosphatase"/>
    <property type="match status" value="1"/>
</dbReference>
<gene>
    <name evidence="22" type="ORF">DGAL_LOCUS15672</name>
</gene>
<evidence type="ECO:0000256" key="4">
    <source>
        <dbReference type="ARBA" id="ARBA00022692"/>
    </source>
</evidence>
<evidence type="ECO:0000313" key="22">
    <source>
        <dbReference type="EMBL" id="CAH0112013.1"/>
    </source>
</evidence>
<comment type="subcellular location">
    <subcellularLocation>
        <location evidence="1">Membrane</location>
        <topology evidence="1">Single-pass membrane protein</topology>
    </subcellularLocation>
</comment>
<feature type="domain" description="Tyrosine specific protein phosphatases" evidence="19">
    <location>
        <begin position="1085"/>
        <end position="1159"/>
    </location>
</feature>
<keyword evidence="14" id="KW-0393">Immunoglobulin domain</keyword>
<dbReference type="InterPro" id="IPR003961">
    <property type="entry name" value="FN3_dom"/>
</dbReference>
<evidence type="ECO:0000256" key="10">
    <source>
        <dbReference type="ARBA" id="ARBA00023136"/>
    </source>
</evidence>
<feature type="domain" description="Tyrosine specific protein phosphatases" evidence="19">
    <location>
        <begin position="1385"/>
        <end position="1461"/>
    </location>
</feature>
<dbReference type="SMART" id="SM00404">
    <property type="entry name" value="PTPc_motif"/>
    <property type="match status" value="2"/>
</dbReference>
<dbReference type="FunFam" id="2.60.40.10:FF:000032">
    <property type="entry name" value="palladin isoform X1"/>
    <property type="match status" value="1"/>
</dbReference>
<comment type="caution">
    <text evidence="22">The sequence shown here is derived from an EMBL/GenBank/DDBJ whole genome shotgun (WGS) entry which is preliminary data.</text>
</comment>
<feature type="domain" description="Fibronectin type-III" evidence="21">
    <location>
        <begin position="441"/>
        <end position="551"/>
    </location>
</feature>
<evidence type="ECO:0000259" key="20">
    <source>
        <dbReference type="PROSITE" id="PS50835"/>
    </source>
</evidence>
<dbReference type="Pfam" id="PF00041">
    <property type="entry name" value="fn3"/>
    <property type="match status" value="3"/>
</dbReference>
<dbReference type="SMART" id="SM00409">
    <property type="entry name" value="IG"/>
    <property type="match status" value="2"/>
</dbReference>
<dbReference type="PROSITE" id="PS50853">
    <property type="entry name" value="FN3"/>
    <property type="match status" value="3"/>
</dbReference>
<evidence type="ECO:0000256" key="3">
    <source>
        <dbReference type="ARBA" id="ARBA00013064"/>
    </source>
</evidence>
<organism evidence="22 23">
    <name type="scientific">Daphnia galeata</name>
    <dbReference type="NCBI Taxonomy" id="27404"/>
    <lineage>
        <taxon>Eukaryota</taxon>
        <taxon>Metazoa</taxon>
        <taxon>Ecdysozoa</taxon>
        <taxon>Arthropoda</taxon>
        <taxon>Crustacea</taxon>
        <taxon>Branchiopoda</taxon>
        <taxon>Diplostraca</taxon>
        <taxon>Cladocera</taxon>
        <taxon>Anomopoda</taxon>
        <taxon>Daphniidae</taxon>
        <taxon>Daphnia</taxon>
    </lineage>
</organism>
<keyword evidence="5" id="KW-0732">Signal</keyword>
<dbReference type="CDD" id="cd00096">
    <property type="entry name" value="Ig"/>
    <property type="match status" value="1"/>
</dbReference>
<dbReference type="InterPro" id="IPR000387">
    <property type="entry name" value="Tyr_Pase_dom"/>
</dbReference>
<dbReference type="PROSITE" id="PS50055">
    <property type="entry name" value="TYR_PHOSPHATASE_PTP"/>
    <property type="match status" value="2"/>
</dbReference>
<dbReference type="InterPro" id="IPR000242">
    <property type="entry name" value="PTP_cat"/>
</dbReference>
<keyword evidence="11" id="KW-1015">Disulfide bond</keyword>
<dbReference type="PROSITE" id="PS00383">
    <property type="entry name" value="TYR_PHOSPHATASE_1"/>
    <property type="match status" value="2"/>
</dbReference>